<evidence type="ECO:0000256" key="5">
    <source>
        <dbReference type="ARBA" id="ARBA00023043"/>
    </source>
</evidence>
<dbReference type="PROSITE" id="PS50297">
    <property type="entry name" value="ANK_REP_REGION"/>
    <property type="match status" value="2"/>
</dbReference>
<dbReference type="GO" id="GO:0008270">
    <property type="term" value="F:zinc ion binding"/>
    <property type="evidence" value="ECO:0007669"/>
    <property type="project" value="UniProtKB-KW"/>
</dbReference>
<dbReference type="SUPFAM" id="SSF50729">
    <property type="entry name" value="PH domain-like"/>
    <property type="match status" value="1"/>
</dbReference>
<dbReference type="InterPro" id="IPR002110">
    <property type="entry name" value="Ankyrin_rpt"/>
</dbReference>
<dbReference type="GO" id="GO:0006915">
    <property type="term" value="P:apoptotic process"/>
    <property type="evidence" value="ECO:0007669"/>
    <property type="project" value="EnsemblMetazoa"/>
</dbReference>
<protein>
    <submittedName>
        <fullName evidence="11">Uncharacterized protein</fullName>
    </submittedName>
</protein>
<dbReference type="Gene3D" id="1.10.220.150">
    <property type="entry name" value="Arf GTPase activating protein"/>
    <property type="match status" value="1"/>
</dbReference>
<dbReference type="GO" id="GO:0098592">
    <property type="term" value="C:cytoplasmic side of apical plasma membrane"/>
    <property type="evidence" value="ECO:0007669"/>
    <property type="project" value="EnsemblMetazoa"/>
</dbReference>
<evidence type="ECO:0000256" key="7">
    <source>
        <dbReference type="PROSITE-ProRule" id="PRU00288"/>
    </source>
</evidence>
<dbReference type="InterPro" id="IPR037278">
    <property type="entry name" value="ARFGAP/RecO"/>
</dbReference>
<dbReference type="Gene3D" id="2.30.29.30">
    <property type="entry name" value="Pleckstrin-homology domain (PH domain)/Phosphotyrosine-binding domain (PTB)"/>
    <property type="match status" value="1"/>
</dbReference>
<evidence type="ECO:0000313" key="12">
    <source>
        <dbReference type="Proteomes" id="UP000005237"/>
    </source>
</evidence>
<dbReference type="GO" id="GO:0031901">
    <property type="term" value="C:early endosome membrane"/>
    <property type="evidence" value="ECO:0007669"/>
    <property type="project" value="EnsemblMetazoa"/>
</dbReference>
<dbReference type="GO" id="GO:0055038">
    <property type="term" value="C:recycling endosome membrane"/>
    <property type="evidence" value="ECO:0007669"/>
    <property type="project" value="EnsemblMetazoa"/>
</dbReference>
<dbReference type="EnsemblMetazoa" id="CJA14957.1">
    <property type="protein sequence ID" value="CJA14957.1"/>
    <property type="gene ID" value="WBGene00134161"/>
</dbReference>
<dbReference type="SMART" id="SM00233">
    <property type="entry name" value="PH"/>
    <property type="match status" value="1"/>
</dbReference>
<feature type="compositionally biased region" description="Low complexity" evidence="8">
    <location>
        <begin position="389"/>
        <end position="403"/>
    </location>
</feature>
<dbReference type="InterPro" id="IPR004148">
    <property type="entry name" value="BAR_dom"/>
</dbReference>
<dbReference type="GO" id="GO:1905751">
    <property type="term" value="P:positive regulation of endosome to plasma membrane protein transport"/>
    <property type="evidence" value="ECO:0007669"/>
    <property type="project" value="EnsemblMetazoa"/>
</dbReference>
<evidence type="ECO:0000256" key="8">
    <source>
        <dbReference type="SAM" id="MobiDB-lite"/>
    </source>
</evidence>
<dbReference type="PANTHER" id="PTHR23180">
    <property type="entry name" value="CENTAURIN/ARF"/>
    <property type="match status" value="1"/>
</dbReference>
<keyword evidence="12" id="KW-1185">Reference proteome</keyword>
<dbReference type="AlphaFoldDB" id="A0A8R1I4H8"/>
<reference evidence="12" key="1">
    <citation type="submission" date="2010-08" db="EMBL/GenBank/DDBJ databases">
        <authorList>
            <consortium name="Caenorhabditis japonica Sequencing Consortium"/>
            <person name="Wilson R.K."/>
        </authorList>
    </citation>
    <scope>NUCLEOTIDE SEQUENCE [LARGE SCALE GENOMIC DNA]</scope>
    <source>
        <strain evidence="12">DF5081</strain>
    </source>
</reference>
<dbReference type="PRINTS" id="PR00405">
    <property type="entry name" value="REVINTRACTNG"/>
</dbReference>
<evidence type="ECO:0000256" key="2">
    <source>
        <dbReference type="ARBA" id="ARBA00022737"/>
    </source>
</evidence>
<dbReference type="InterPro" id="IPR036770">
    <property type="entry name" value="Ankyrin_rpt-contain_sf"/>
</dbReference>
<dbReference type="PANTHER" id="PTHR23180:SF399">
    <property type="entry name" value="BLOWN FUSE, ISOFORM A-RELATED"/>
    <property type="match status" value="1"/>
</dbReference>
<dbReference type="SUPFAM" id="SSF48403">
    <property type="entry name" value="Ankyrin repeat"/>
    <property type="match status" value="1"/>
</dbReference>
<dbReference type="SUPFAM" id="SSF103657">
    <property type="entry name" value="BAR/IMD domain-like"/>
    <property type="match status" value="1"/>
</dbReference>
<dbReference type="Pfam" id="PF12796">
    <property type="entry name" value="Ank_2"/>
    <property type="match status" value="1"/>
</dbReference>
<evidence type="ECO:0000256" key="4">
    <source>
        <dbReference type="ARBA" id="ARBA00022833"/>
    </source>
</evidence>
<dbReference type="GO" id="GO:0005096">
    <property type="term" value="F:GTPase activator activity"/>
    <property type="evidence" value="ECO:0007669"/>
    <property type="project" value="InterPro"/>
</dbReference>
<keyword evidence="1" id="KW-0479">Metal-binding</keyword>
<feature type="region of interest" description="Disordered" evidence="8">
    <location>
        <begin position="380"/>
        <end position="444"/>
    </location>
</feature>
<feature type="repeat" description="ANK" evidence="6">
    <location>
        <begin position="692"/>
        <end position="724"/>
    </location>
</feature>
<dbReference type="Gene3D" id="1.25.40.20">
    <property type="entry name" value="Ankyrin repeat-containing domain"/>
    <property type="match status" value="1"/>
</dbReference>
<evidence type="ECO:0000259" key="9">
    <source>
        <dbReference type="PROSITE" id="PS50003"/>
    </source>
</evidence>
<dbReference type="FunFam" id="2.30.29.30:FF:000384">
    <property type="entry name" value="Uncharacterized protein, isoform A"/>
    <property type="match status" value="1"/>
</dbReference>
<evidence type="ECO:0000259" key="10">
    <source>
        <dbReference type="PROSITE" id="PS50115"/>
    </source>
</evidence>
<dbReference type="Pfam" id="PF16746">
    <property type="entry name" value="BAR_3"/>
    <property type="match status" value="1"/>
</dbReference>
<dbReference type="SMART" id="SM00248">
    <property type="entry name" value="ANK"/>
    <property type="match status" value="3"/>
</dbReference>
<dbReference type="SUPFAM" id="SSF57863">
    <property type="entry name" value="ArfGap/RecO-like zinc finger"/>
    <property type="match status" value="1"/>
</dbReference>
<dbReference type="GO" id="GO:0005546">
    <property type="term" value="F:phosphatidylinositol-4,5-bisphosphate binding"/>
    <property type="evidence" value="ECO:0007669"/>
    <property type="project" value="EnsemblMetazoa"/>
</dbReference>
<evidence type="ECO:0000256" key="6">
    <source>
        <dbReference type="PROSITE-ProRule" id="PRU00023"/>
    </source>
</evidence>
<reference evidence="11" key="2">
    <citation type="submission" date="2022-06" db="UniProtKB">
        <authorList>
            <consortium name="EnsemblMetazoa"/>
        </authorList>
    </citation>
    <scope>IDENTIFICATION</scope>
    <source>
        <strain evidence="11">DF5081</strain>
    </source>
</reference>
<dbReference type="Pfam" id="PF00023">
    <property type="entry name" value="Ank"/>
    <property type="match status" value="1"/>
</dbReference>
<dbReference type="InterPro" id="IPR027267">
    <property type="entry name" value="AH/BAR_dom_sf"/>
</dbReference>
<feature type="repeat" description="ANK" evidence="6">
    <location>
        <begin position="725"/>
        <end position="757"/>
    </location>
</feature>
<dbReference type="GO" id="GO:1902647">
    <property type="term" value="P:negative regulation of 1-phosphatidyl-1D-myo-inositol 4,5-bisphosphate biosynthetic process"/>
    <property type="evidence" value="ECO:0007669"/>
    <property type="project" value="EnsemblMetazoa"/>
</dbReference>
<evidence type="ECO:0000313" key="11">
    <source>
        <dbReference type="EnsemblMetazoa" id="CJA14957.1"/>
    </source>
</evidence>
<feature type="compositionally biased region" description="Low complexity" evidence="8">
    <location>
        <begin position="425"/>
        <end position="444"/>
    </location>
</feature>
<keyword evidence="5 6" id="KW-0040">ANK repeat</keyword>
<feature type="domain" description="PH" evidence="9">
    <location>
        <begin position="275"/>
        <end position="373"/>
    </location>
</feature>
<dbReference type="InterPro" id="IPR038508">
    <property type="entry name" value="ArfGAP_dom_sf"/>
</dbReference>
<dbReference type="PROSITE" id="PS50115">
    <property type="entry name" value="ARFGAP"/>
    <property type="match status" value="1"/>
</dbReference>
<dbReference type="PROSITE" id="PS50003">
    <property type="entry name" value="PH_DOMAIN"/>
    <property type="match status" value="1"/>
</dbReference>
<keyword evidence="3 7" id="KW-0863">Zinc-finger</keyword>
<sequence>MTVSNSGLAMPAMPPKIDFSEAIQDSPRFRTAVLQHSAYFNRLENRLNEMLRHITALIDYSKNYVNTFYKLTVSVNQLCEESFSDNPVATASFQALSEAYAHTVSLFRTYYDHSNVVLYTKLSNFIKNELAKVTESRAHFDNMSQSMDEALAKNASISRQKPVDAADGRNALTAVGACFAHTTLDYVAHINIAHAHKDHMILDALWTLVRESSAFFSKGHATFDEWTASDNGSVADTIQTFGAKSKLIERKMQDVHSLVPKEMFQHPSGMPIDPDVMMEGYLYKRSSNAFKTWNRRWFQIKDKQLLYSHRSNDSELPTVMEENLRICLVRPAPSNVDRVGCFELVTPTRHHILQADSESLCNDWMRALQRTILALHEGDTNDVSVSPRNKTTGSNTTTNSTPSAADFDITKGRSVSDPVPNSEFASSSPSLTPSTTLSSSAPSASTLTPFEQIRRIAGNELCADCGTRDPKWVSINLGVILCIECSGVHRSLGVQMSKVRSMTMDSLDNELHVILALGNVKVNEIFLEHLPATDVIPPPAHQNSTRPVREAWIKAKYVERRFAVAEDERARSSATNRQEHLKQKVNVGGAGMSMNKSSSYADVQEADLNSYPHNDADPWSADVSIPITPASKRISACGSETALDTLSIAGPASSSHQIPNEWDVVKSACESGDIPRLLRAHAHGFDLNSLHSGTTALHIATKHGQTAAVEFLLQNGAKINMLDEKLNTAMHLAAQEGHTLQVCQLVKRGADNNLANVDSKTPLDIAMEGTHADIVTLFRVTKMRNEFNADFNNPMDETVEVVISDIARRAADEKEQQKSKLSSLSNEHENQ</sequence>
<dbReference type="CDD" id="cd13250">
    <property type="entry name" value="PH_ACAP"/>
    <property type="match status" value="1"/>
</dbReference>
<accession>A0A8R1I4H8</accession>
<dbReference type="InterPro" id="IPR011993">
    <property type="entry name" value="PH-like_dom_sf"/>
</dbReference>
<dbReference type="Proteomes" id="UP000005237">
    <property type="component" value="Unassembled WGS sequence"/>
</dbReference>
<dbReference type="PROSITE" id="PS50088">
    <property type="entry name" value="ANK_REPEAT"/>
    <property type="match status" value="2"/>
</dbReference>
<evidence type="ECO:0000256" key="3">
    <source>
        <dbReference type="ARBA" id="ARBA00022771"/>
    </source>
</evidence>
<dbReference type="GO" id="GO:0005547">
    <property type="term" value="F:phosphatidylinositol-3,4,5-trisphosphate binding"/>
    <property type="evidence" value="ECO:0007669"/>
    <property type="project" value="EnsemblMetazoa"/>
</dbReference>
<dbReference type="Pfam" id="PF01412">
    <property type="entry name" value="ArfGap"/>
    <property type="match status" value="1"/>
</dbReference>
<dbReference type="FunFam" id="1.20.1270.60:FF:000025">
    <property type="entry name" value="arf-GAP with coiled-coil, ANK repeat and PH domain-containing protein 2"/>
    <property type="match status" value="1"/>
</dbReference>
<evidence type="ECO:0000256" key="1">
    <source>
        <dbReference type="ARBA" id="ARBA00022723"/>
    </source>
</evidence>
<dbReference type="InterPro" id="IPR001164">
    <property type="entry name" value="ArfGAP_dom"/>
</dbReference>
<feature type="region of interest" description="Disordered" evidence="8">
    <location>
        <begin position="812"/>
        <end position="831"/>
    </location>
</feature>
<proteinExistence type="predicted"/>
<dbReference type="GO" id="GO:0070273">
    <property type="term" value="F:phosphatidylinositol-4-phosphate binding"/>
    <property type="evidence" value="ECO:0007669"/>
    <property type="project" value="EnsemblMetazoa"/>
</dbReference>
<dbReference type="InterPro" id="IPR001849">
    <property type="entry name" value="PH_domain"/>
</dbReference>
<keyword evidence="4" id="KW-0862">Zinc</keyword>
<keyword evidence="2" id="KW-0677">Repeat</keyword>
<dbReference type="Pfam" id="PF00169">
    <property type="entry name" value="PH"/>
    <property type="match status" value="1"/>
</dbReference>
<dbReference type="GO" id="GO:0016323">
    <property type="term" value="C:basolateral plasma membrane"/>
    <property type="evidence" value="ECO:0007669"/>
    <property type="project" value="EnsemblMetazoa"/>
</dbReference>
<dbReference type="Gene3D" id="1.20.1270.60">
    <property type="entry name" value="Arfaptin homology (AH) domain/BAR domain"/>
    <property type="match status" value="1"/>
</dbReference>
<dbReference type="GO" id="GO:0031267">
    <property type="term" value="F:small GTPase binding"/>
    <property type="evidence" value="ECO:0007669"/>
    <property type="project" value="EnsemblMetazoa"/>
</dbReference>
<organism evidence="11 12">
    <name type="scientific">Caenorhabditis japonica</name>
    <dbReference type="NCBI Taxonomy" id="281687"/>
    <lineage>
        <taxon>Eukaryota</taxon>
        <taxon>Metazoa</taxon>
        <taxon>Ecdysozoa</taxon>
        <taxon>Nematoda</taxon>
        <taxon>Chromadorea</taxon>
        <taxon>Rhabditida</taxon>
        <taxon>Rhabditina</taxon>
        <taxon>Rhabditomorpha</taxon>
        <taxon>Rhabditoidea</taxon>
        <taxon>Rhabditidae</taxon>
        <taxon>Peloderinae</taxon>
        <taxon>Caenorhabditis</taxon>
    </lineage>
</organism>
<name>A0A8R1I4H8_CAEJA</name>
<dbReference type="InterPro" id="IPR045258">
    <property type="entry name" value="ACAP1/2/3-like"/>
</dbReference>
<dbReference type="SMART" id="SM00105">
    <property type="entry name" value="ArfGap"/>
    <property type="match status" value="1"/>
</dbReference>
<feature type="domain" description="Arf-GAP" evidence="10">
    <location>
        <begin position="447"/>
        <end position="570"/>
    </location>
</feature>